<reference evidence="1" key="2">
    <citation type="submission" date="2022-06" db="UniProtKB">
        <authorList>
            <consortium name="EnsemblMetazoa"/>
        </authorList>
    </citation>
    <scope>IDENTIFICATION</scope>
    <source>
        <strain evidence="1">PS312</strain>
    </source>
</reference>
<organism evidence="1 2">
    <name type="scientific">Pristionchus pacificus</name>
    <name type="common">Parasitic nematode worm</name>
    <dbReference type="NCBI Taxonomy" id="54126"/>
    <lineage>
        <taxon>Eukaryota</taxon>
        <taxon>Metazoa</taxon>
        <taxon>Ecdysozoa</taxon>
        <taxon>Nematoda</taxon>
        <taxon>Chromadorea</taxon>
        <taxon>Rhabditida</taxon>
        <taxon>Rhabditina</taxon>
        <taxon>Diplogasteromorpha</taxon>
        <taxon>Diplogasteroidea</taxon>
        <taxon>Neodiplogasteridae</taxon>
        <taxon>Pristionchus</taxon>
    </lineage>
</organism>
<gene>
    <name evidence="1" type="primary">WBGene00115176</name>
</gene>
<dbReference type="EnsemblMetazoa" id="PPA25622.1">
    <property type="protein sequence ID" value="PPA25622.1"/>
    <property type="gene ID" value="WBGene00115176"/>
</dbReference>
<dbReference type="AlphaFoldDB" id="A0A2A6BZR6"/>
<evidence type="ECO:0000313" key="2">
    <source>
        <dbReference type="Proteomes" id="UP000005239"/>
    </source>
</evidence>
<protein>
    <submittedName>
        <fullName evidence="1">Uncharacterized protein</fullName>
    </submittedName>
</protein>
<proteinExistence type="predicted"/>
<name>A0A2A6BZR6_PRIPA</name>
<sequence length="439" mass="46328">MKWESIRFLSILALFALLVHSTQSKKKEKESYWQGVVSDVYEHATEASEKIAKASAKAYDHVNKAAESSGLKKTISDTTSAAYTGAANAAEYVKTVVTSDEAKQAASDTYATAAAAAESAYETVNQAIQSGELKAKVAETASAAFAGAASAADYVSNGIESGELKSTVSQVASTASSYAANAVHVIGEKLAELSQGRQDNETWTGFLTRVAKEITYESEEEVPTEEANKTSTWSDYLAFWRKEHATQRYFYNKDEDAKRTVNFVSKTVIVITRALSRRVGYAASFAELTGVFRKVNQYGTDLFKLDSGIGYGMRQVNERGTAIFKPSLFGTAFSSVGKVFWYGAVAAESVNVVNAIAKDLDDGTSVNTVKASTKAVLSWTGAAVGCHAGASAGATLFSVVPVVGTLAGGVIGGFAGAYSGAVAGEAAATAYANMPKDQH</sequence>
<evidence type="ECO:0000313" key="1">
    <source>
        <dbReference type="EnsemblMetazoa" id="PPA25622.1"/>
    </source>
</evidence>
<dbReference type="PANTHER" id="PTHR21525">
    <property type="entry name" value="MOTILE SPERM PROTEIN"/>
    <property type="match status" value="1"/>
</dbReference>
<reference evidence="2" key="1">
    <citation type="journal article" date="2008" name="Nat. Genet.">
        <title>The Pristionchus pacificus genome provides a unique perspective on nematode lifestyle and parasitism.</title>
        <authorList>
            <person name="Dieterich C."/>
            <person name="Clifton S.W."/>
            <person name="Schuster L.N."/>
            <person name="Chinwalla A."/>
            <person name="Delehaunty K."/>
            <person name="Dinkelacker I."/>
            <person name="Fulton L."/>
            <person name="Fulton R."/>
            <person name="Godfrey J."/>
            <person name="Minx P."/>
            <person name="Mitreva M."/>
            <person name="Roeseler W."/>
            <person name="Tian H."/>
            <person name="Witte H."/>
            <person name="Yang S.P."/>
            <person name="Wilson R.K."/>
            <person name="Sommer R.J."/>
        </authorList>
    </citation>
    <scope>NUCLEOTIDE SEQUENCE [LARGE SCALE GENOMIC DNA]</scope>
    <source>
        <strain evidence="2">PS312</strain>
    </source>
</reference>
<keyword evidence="2" id="KW-1185">Reference proteome</keyword>
<accession>A0A2A6BZR6</accession>
<dbReference type="PANTHER" id="PTHR21525:SF9">
    <property type="entry name" value="CHANNEL_COLICIN DOMAIN-CONTAINING PROTEIN"/>
    <property type="match status" value="1"/>
</dbReference>
<dbReference type="Proteomes" id="UP000005239">
    <property type="component" value="Unassembled WGS sequence"/>
</dbReference>
<accession>A0A8R1YHF2</accession>